<dbReference type="GeneTree" id="ENSGT01140000286263"/>
<name>A0A3Q2QMM4_FUNHE</name>
<dbReference type="PROSITE" id="PS50041">
    <property type="entry name" value="C_TYPE_LECTIN_2"/>
    <property type="match status" value="1"/>
</dbReference>
<dbReference type="InterPro" id="IPR016187">
    <property type="entry name" value="CTDL_fold"/>
</dbReference>
<keyword evidence="3" id="KW-1185">Reference proteome</keyword>
<evidence type="ECO:0000259" key="1">
    <source>
        <dbReference type="PROSITE" id="PS50041"/>
    </source>
</evidence>
<reference evidence="2" key="2">
    <citation type="submission" date="2025-09" db="UniProtKB">
        <authorList>
            <consortium name="Ensembl"/>
        </authorList>
    </citation>
    <scope>IDENTIFICATION</scope>
</reference>
<dbReference type="PANTHER" id="PTHR45784:SF3">
    <property type="entry name" value="C-TYPE LECTIN DOMAIN FAMILY 4 MEMBER K-LIKE-RELATED"/>
    <property type="match status" value="1"/>
</dbReference>
<organism evidence="2 3">
    <name type="scientific">Fundulus heteroclitus</name>
    <name type="common">Killifish</name>
    <name type="synonym">Mummichog</name>
    <dbReference type="NCBI Taxonomy" id="8078"/>
    <lineage>
        <taxon>Eukaryota</taxon>
        <taxon>Metazoa</taxon>
        <taxon>Chordata</taxon>
        <taxon>Craniata</taxon>
        <taxon>Vertebrata</taxon>
        <taxon>Euteleostomi</taxon>
        <taxon>Actinopterygii</taxon>
        <taxon>Neopterygii</taxon>
        <taxon>Teleostei</taxon>
        <taxon>Neoteleostei</taxon>
        <taxon>Acanthomorphata</taxon>
        <taxon>Ovalentaria</taxon>
        <taxon>Atherinomorphae</taxon>
        <taxon>Cyprinodontiformes</taxon>
        <taxon>Fundulidae</taxon>
        <taxon>Fundulus</taxon>
    </lineage>
</organism>
<dbReference type="InterPro" id="IPR001304">
    <property type="entry name" value="C-type_lectin-like"/>
</dbReference>
<sequence>KQPGNQNTRFYFVNELKNWTEAQTYCREQHADLVTIRSQENLTTLIDMVKPDEMFAWIGLHKSSWTWVDGREKTRQFIYRGREERRRIFYMGRRGGHKVIKE</sequence>
<dbReference type="AlphaFoldDB" id="A0A3Q2QMM4"/>
<dbReference type="Ensembl" id="ENSFHET00000019156.1">
    <property type="protein sequence ID" value="ENSFHEP00000028973.1"/>
    <property type="gene ID" value="ENSFHEG00000013469.1"/>
</dbReference>
<proteinExistence type="predicted"/>
<protein>
    <recommendedName>
        <fullName evidence="1">C-type lectin domain-containing protein</fullName>
    </recommendedName>
</protein>
<accession>A0A3Q2QMM4</accession>
<dbReference type="Gene3D" id="3.10.100.10">
    <property type="entry name" value="Mannose-Binding Protein A, subunit A"/>
    <property type="match status" value="1"/>
</dbReference>
<dbReference type="Pfam" id="PF00059">
    <property type="entry name" value="Lectin_C"/>
    <property type="match status" value="1"/>
</dbReference>
<dbReference type="Proteomes" id="UP000265000">
    <property type="component" value="Unplaced"/>
</dbReference>
<feature type="domain" description="C-type lectin" evidence="1">
    <location>
        <begin position="5"/>
        <end position="77"/>
    </location>
</feature>
<dbReference type="InterPro" id="IPR016186">
    <property type="entry name" value="C-type_lectin-like/link_sf"/>
</dbReference>
<evidence type="ECO:0000313" key="3">
    <source>
        <dbReference type="Proteomes" id="UP000265000"/>
    </source>
</evidence>
<evidence type="ECO:0000313" key="2">
    <source>
        <dbReference type="Ensembl" id="ENSFHEP00000028973.1"/>
    </source>
</evidence>
<reference evidence="2" key="1">
    <citation type="submission" date="2025-08" db="UniProtKB">
        <authorList>
            <consortium name="Ensembl"/>
        </authorList>
    </citation>
    <scope>IDENTIFICATION</scope>
</reference>
<dbReference type="PANTHER" id="PTHR45784">
    <property type="entry name" value="C-TYPE LECTIN DOMAIN FAMILY 20 MEMBER A-RELATED"/>
    <property type="match status" value="1"/>
</dbReference>
<dbReference type="SUPFAM" id="SSF56436">
    <property type="entry name" value="C-type lectin-like"/>
    <property type="match status" value="1"/>
</dbReference>